<evidence type="ECO:0000256" key="4">
    <source>
        <dbReference type="ARBA" id="ARBA00020461"/>
    </source>
</evidence>
<dbReference type="FunFam" id="1.10.150.570:FF:000001">
    <property type="entry name" value="tRNA uridine 5-carboxymethylaminomethyl modification enzyme MnmG"/>
    <property type="match status" value="1"/>
</dbReference>
<evidence type="ECO:0000256" key="8">
    <source>
        <dbReference type="ARBA" id="ARBA00023027"/>
    </source>
</evidence>
<dbReference type="PROSITE" id="PS01280">
    <property type="entry name" value="GIDA_1"/>
    <property type="match status" value="1"/>
</dbReference>
<evidence type="ECO:0000256" key="1">
    <source>
        <dbReference type="ARBA" id="ARBA00001974"/>
    </source>
</evidence>
<dbReference type="InterPro" id="IPR044920">
    <property type="entry name" value="MnmG_C_subdom_sf"/>
</dbReference>
<dbReference type="Gene3D" id="3.50.50.60">
    <property type="entry name" value="FAD/NAD(P)-binding domain"/>
    <property type="match status" value="1"/>
</dbReference>
<dbReference type="AlphaFoldDB" id="M3HQZ5"/>
<comment type="caution">
    <text evidence="12">The sequence shown here is derived from an EMBL/GenBank/DDBJ whole genome shotgun (WGS) entry which is preliminary data.</text>
</comment>
<evidence type="ECO:0000313" key="12">
    <source>
        <dbReference type="EMBL" id="EMG20396.1"/>
    </source>
</evidence>
<evidence type="ECO:0000256" key="2">
    <source>
        <dbReference type="ARBA" id="ARBA00003717"/>
    </source>
</evidence>
<comment type="cofactor">
    <cofactor evidence="1">
        <name>FAD</name>
        <dbReference type="ChEBI" id="CHEBI:57692"/>
    </cofactor>
</comment>
<dbReference type="SMART" id="SM01228">
    <property type="entry name" value="GIDA_assoc_3"/>
    <property type="match status" value="1"/>
</dbReference>
<keyword evidence="5" id="KW-0285">Flavoprotein</keyword>
<protein>
    <recommendedName>
        <fullName evidence="4">tRNA uridine 5-carboxymethylaminomethyl modification enzyme MnmG</fullName>
    </recommendedName>
    <alternativeName>
        <fullName evidence="10">Glucose-inhibited division protein A</fullName>
    </alternativeName>
</protein>
<dbReference type="Pfam" id="PF01134">
    <property type="entry name" value="GIDA"/>
    <property type="match status" value="1"/>
</dbReference>
<reference evidence="12 13" key="1">
    <citation type="submission" date="2013-02" db="EMBL/GenBank/DDBJ databases">
        <authorList>
            <person name="Harkins D.M."/>
            <person name="Durkin A.S."/>
            <person name="Brinkac L.M."/>
            <person name="Haft D.H."/>
            <person name="Selengut J.D."/>
            <person name="Sanka R."/>
            <person name="DePew J."/>
            <person name="Purushe J."/>
            <person name="Tulsiani S.M."/>
            <person name="Graham G.C."/>
            <person name="Burns M.-A."/>
            <person name="Dohnt M.F."/>
            <person name="Smythe L.D."/>
            <person name="McKay D.B."/>
            <person name="Craig S.B."/>
            <person name="Vinetz J.M."/>
            <person name="Sutton G.G."/>
            <person name="Nierman W.C."/>
            <person name="Fouts D.E."/>
        </authorList>
    </citation>
    <scope>NUCLEOTIDE SEQUENCE [LARGE SCALE GENOMIC DNA]</scope>
    <source>
        <strain evidence="12 13">LT2050</strain>
    </source>
</reference>
<evidence type="ECO:0000313" key="13">
    <source>
        <dbReference type="Proteomes" id="UP000011778"/>
    </source>
</evidence>
<dbReference type="Gene3D" id="1.10.10.1800">
    <property type="entry name" value="tRNA uridine 5-carboxymethylaminomethyl modification enzyme MnmG/GidA"/>
    <property type="match status" value="1"/>
</dbReference>
<dbReference type="InterPro" id="IPR036188">
    <property type="entry name" value="FAD/NAD-bd_sf"/>
</dbReference>
<dbReference type="SUPFAM" id="SSF51905">
    <property type="entry name" value="FAD/NAD(P)-binding domain"/>
    <property type="match status" value="1"/>
</dbReference>
<dbReference type="Pfam" id="PF13932">
    <property type="entry name" value="SAM_GIDA_C"/>
    <property type="match status" value="1"/>
</dbReference>
<dbReference type="InterPro" id="IPR040131">
    <property type="entry name" value="MnmG_N"/>
</dbReference>
<keyword evidence="7" id="KW-0274">FAD</keyword>
<evidence type="ECO:0000256" key="6">
    <source>
        <dbReference type="ARBA" id="ARBA00022694"/>
    </source>
</evidence>
<name>M3HQZ5_LEPIT</name>
<dbReference type="Proteomes" id="UP000011778">
    <property type="component" value="Unassembled WGS sequence"/>
</dbReference>
<proteinExistence type="inferred from homology"/>
<dbReference type="GO" id="GO:0002098">
    <property type="term" value="P:tRNA wobble uridine modification"/>
    <property type="evidence" value="ECO:0007669"/>
    <property type="project" value="UniProtKB-ARBA"/>
</dbReference>
<dbReference type="PANTHER" id="PTHR11806">
    <property type="entry name" value="GLUCOSE INHIBITED DIVISION PROTEIN A"/>
    <property type="match status" value="1"/>
</dbReference>
<dbReference type="GO" id="GO:0030488">
    <property type="term" value="P:tRNA methylation"/>
    <property type="evidence" value="ECO:0007669"/>
    <property type="project" value="TreeGrafter"/>
</dbReference>
<sequence>MYSGQIQSTGPRYCPSIEDKVVRFADRERHQVFLEPEGYETSEIYLNGVSTSLPEEVQWKLVRSLKGLENAEIVRPGYAIEYDYVDPTELKPTLETKKIKGLYHAGQINGTTGYEEAAAQGLVAAYSVLHSLRNLTPLLFKRSESYIGVLIDDLVHKGVEDPYRMFTSRAEHRLLLRQDNADQRLMKYGYDLGLVDQKSYDCMKEKYERVNSVREKIYQIPLKPSDKFQNLLDQKGITNYKFGMKLDSFLKRPEIKIKDIEFMIPEVSSWSDLEKSILEMEIKYEGYIKRELETIQWKNKYLDLAIPEDINYEMIAGLKKEAIQKLKSHKPMTLEKASQISGVDPSDVDLILYHIKGKKKQEVEIF</sequence>
<dbReference type="GO" id="GO:0005829">
    <property type="term" value="C:cytosol"/>
    <property type="evidence" value="ECO:0007669"/>
    <property type="project" value="TreeGrafter"/>
</dbReference>
<dbReference type="InterPro" id="IPR047001">
    <property type="entry name" value="MnmG_C_subdom"/>
</dbReference>
<keyword evidence="8" id="KW-0520">NAD</keyword>
<comment type="subunit">
    <text evidence="9">Homodimer. Heterotetramer of two MnmE and two MnmG subunits.</text>
</comment>
<organism evidence="12 13">
    <name type="scientific">Leptospira interrogans serovar Copenhageni str. LT2050</name>
    <dbReference type="NCBI Taxonomy" id="1001598"/>
    <lineage>
        <taxon>Bacteria</taxon>
        <taxon>Pseudomonadati</taxon>
        <taxon>Spirochaetota</taxon>
        <taxon>Spirochaetia</taxon>
        <taxon>Leptospirales</taxon>
        <taxon>Leptospiraceae</taxon>
        <taxon>Leptospira</taxon>
    </lineage>
</organism>
<dbReference type="EMBL" id="AFMD02000420">
    <property type="protein sequence ID" value="EMG20396.1"/>
    <property type="molecule type" value="Genomic_DNA"/>
</dbReference>
<feature type="domain" description="tRNA uridine 5-carboxymethylaminomethyl modification enzyme C-terminal subdomain" evidence="11">
    <location>
        <begin position="282"/>
        <end position="353"/>
    </location>
</feature>
<dbReference type="PANTHER" id="PTHR11806:SF0">
    <property type="entry name" value="PROTEIN MTO1 HOMOLOG, MITOCHONDRIAL"/>
    <property type="match status" value="1"/>
</dbReference>
<dbReference type="InterPro" id="IPR002218">
    <property type="entry name" value="MnmG-rel"/>
</dbReference>
<dbReference type="Gene3D" id="1.10.150.570">
    <property type="entry name" value="GidA associated domain, C-terminal subdomain"/>
    <property type="match status" value="1"/>
</dbReference>
<dbReference type="Pfam" id="PF21680">
    <property type="entry name" value="GIDA_C_1st"/>
    <property type="match status" value="1"/>
</dbReference>
<accession>M3HQZ5</accession>
<dbReference type="GO" id="GO:0050660">
    <property type="term" value="F:flavin adenine dinucleotide binding"/>
    <property type="evidence" value="ECO:0007669"/>
    <property type="project" value="InterPro"/>
</dbReference>
<evidence type="ECO:0000256" key="3">
    <source>
        <dbReference type="ARBA" id="ARBA00007653"/>
    </source>
</evidence>
<evidence type="ECO:0000256" key="7">
    <source>
        <dbReference type="ARBA" id="ARBA00022827"/>
    </source>
</evidence>
<comment type="function">
    <text evidence="2">NAD-binding protein involved in the addition of a carboxymethylaminomethyl (cmnm) group at the wobble position (U34) of certain tRNAs, forming tRNA-cmnm(5)s(2)U34.</text>
</comment>
<evidence type="ECO:0000259" key="11">
    <source>
        <dbReference type="SMART" id="SM01228"/>
    </source>
</evidence>
<evidence type="ECO:0000256" key="10">
    <source>
        <dbReference type="ARBA" id="ARBA00031800"/>
    </source>
</evidence>
<dbReference type="InterPro" id="IPR026904">
    <property type="entry name" value="MnmG_C"/>
</dbReference>
<gene>
    <name evidence="12" type="ORF">LEP1GSC150_5062</name>
</gene>
<dbReference type="InterPro" id="IPR049312">
    <property type="entry name" value="GIDA_C_N"/>
</dbReference>
<keyword evidence="6" id="KW-0819">tRNA processing</keyword>
<dbReference type="InterPro" id="IPR020595">
    <property type="entry name" value="MnmG-rel_CS"/>
</dbReference>
<comment type="similarity">
    <text evidence="3">Belongs to the MnmG family.</text>
</comment>
<evidence type="ECO:0000256" key="9">
    <source>
        <dbReference type="ARBA" id="ARBA00025948"/>
    </source>
</evidence>
<evidence type="ECO:0000256" key="5">
    <source>
        <dbReference type="ARBA" id="ARBA00022630"/>
    </source>
</evidence>
<dbReference type="FunFam" id="3.50.50.60:FF:000002">
    <property type="entry name" value="tRNA uridine 5-carboxymethylaminomethyl modification enzyme MnmG"/>
    <property type="match status" value="1"/>
</dbReference>